<accession>A0A8H7A6U4</accession>
<dbReference type="Gene3D" id="3.40.50.620">
    <property type="entry name" value="HUPs"/>
    <property type="match status" value="1"/>
</dbReference>
<reference evidence="2" key="1">
    <citation type="submission" date="2020-02" db="EMBL/GenBank/DDBJ databases">
        <authorList>
            <person name="Palmer J.M."/>
        </authorList>
    </citation>
    <scope>NUCLEOTIDE SEQUENCE</scope>
    <source>
        <strain evidence="2">EPUS1.4</strain>
        <tissue evidence="2">Thallus</tissue>
    </source>
</reference>
<dbReference type="PANTHER" id="PTHR10695:SF46">
    <property type="entry name" value="BIFUNCTIONAL COENZYME A SYNTHASE-RELATED"/>
    <property type="match status" value="1"/>
</dbReference>
<protein>
    <recommendedName>
        <fullName evidence="4">Cytidyltransferase-like domain-containing protein</fullName>
    </recommendedName>
</protein>
<dbReference type="OrthoDB" id="330671at2759"/>
<keyword evidence="3" id="KW-1185">Reference proteome</keyword>
<dbReference type="InterPro" id="IPR014729">
    <property type="entry name" value="Rossmann-like_a/b/a_fold"/>
</dbReference>
<gene>
    <name evidence="2" type="ORF">GJ744_004231</name>
</gene>
<feature type="compositionally biased region" description="Polar residues" evidence="1">
    <location>
        <begin position="183"/>
        <end position="193"/>
    </location>
</feature>
<evidence type="ECO:0000313" key="2">
    <source>
        <dbReference type="EMBL" id="KAF7503198.1"/>
    </source>
</evidence>
<feature type="region of interest" description="Disordered" evidence="1">
    <location>
        <begin position="376"/>
        <end position="395"/>
    </location>
</feature>
<evidence type="ECO:0000256" key="1">
    <source>
        <dbReference type="SAM" id="MobiDB-lite"/>
    </source>
</evidence>
<evidence type="ECO:0000313" key="3">
    <source>
        <dbReference type="Proteomes" id="UP000606974"/>
    </source>
</evidence>
<dbReference type="PANTHER" id="PTHR10695">
    <property type="entry name" value="DEPHOSPHO-COA KINASE-RELATED"/>
    <property type="match status" value="1"/>
</dbReference>
<dbReference type="GO" id="GO:0004140">
    <property type="term" value="F:dephospho-CoA kinase activity"/>
    <property type="evidence" value="ECO:0007669"/>
    <property type="project" value="TreeGrafter"/>
</dbReference>
<dbReference type="SUPFAM" id="SSF52374">
    <property type="entry name" value="Nucleotidylyl transferase"/>
    <property type="match status" value="1"/>
</dbReference>
<evidence type="ECO:0008006" key="4">
    <source>
        <dbReference type="Google" id="ProtNLM"/>
    </source>
</evidence>
<organism evidence="2 3">
    <name type="scientific">Endocarpon pusillum</name>
    <dbReference type="NCBI Taxonomy" id="364733"/>
    <lineage>
        <taxon>Eukaryota</taxon>
        <taxon>Fungi</taxon>
        <taxon>Dikarya</taxon>
        <taxon>Ascomycota</taxon>
        <taxon>Pezizomycotina</taxon>
        <taxon>Eurotiomycetes</taxon>
        <taxon>Chaetothyriomycetidae</taxon>
        <taxon>Verrucariales</taxon>
        <taxon>Verrucariaceae</taxon>
        <taxon>Endocarpon</taxon>
    </lineage>
</organism>
<name>A0A8H7A6U4_9EURO</name>
<proteinExistence type="predicted"/>
<comment type="caution">
    <text evidence="2">The sequence shown here is derived from an EMBL/GenBank/DDBJ whole genome shotgun (WGS) entry which is preliminary data.</text>
</comment>
<dbReference type="EMBL" id="JAACFV010000192">
    <property type="protein sequence ID" value="KAF7503198.1"/>
    <property type="molecule type" value="Genomic_DNA"/>
</dbReference>
<feature type="region of interest" description="Disordered" evidence="1">
    <location>
        <begin position="172"/>
        <end position="204"/>
    </location>
</feature>
<dbReference type="Proteomes" id="UP000606974">
    <property type="component" value="Unassembled WGS sequence"/>
</dbReference>
<dbReference type="AlphaFoldDB" id="A0A8H7A6U4"/>
<sequence>MDGSISALLLLPRPPSTLSSPNARAAYGPAIEQALKHVTATKTPRLDIAISVPPSWLDGPEPPRTNTFERAQKALAQTYSLICATAASQQIELDCPGGVDVRAFYLLPVPEPAGEPADGQGAEKPFSGPFVDLPTLVESRCAYETLLGVHSEEGERLLNSFLVIHLSKHRQSPDCQRVPGGISISQSSNASPGTPSPDKAHTSVAVGGTFDHLHIGHKLLLTATALLAEPKGSQRNPSQRVHLIIGISGHNLLTKKRFAAELENWDERQRRVADFLESVIVFSTPRRESRKLVRINERSSTAKYVRVKFDASLTIDYVELEDPFGPTISDETLSALVVSQETRAGGAAINAKRQEKGWTPLDIFEIDVLEVTPMGVEPSATESSPAAFETKISSTEIRRRIHENKT</sequence>
<dbReference type="GO" id="GO:0015937">
    <property type="term" value="P:coenzyme A biosynthetic process"/>
    <property type="evidence" value="ECO:0007669"/>
    <property type="project" value="TreeGrafter"/>
</dbReference>